<dbReference type="InterPro" id="IPR036034">
    <property type="entry name" value="PDZ_sf"/>
</dbReference>
<dbReference type="OrthoDB" id="2356897at2"/>
<dbReference type="RefSeq" id="WP_066884665.1">
    <property type="nucleotide sequence ID" value="NZ_JYIJ01000016.1"/>
</dbReference>
<dbReference type="AlphaFoldDB" id="A0A132NFF1"/>
<feature type="active site" evidence="1">
    <location>
        <position position="243"/>
    </location>
</feature>
<keyword evidence="1" id="KW-0645">Protease</keyword>
<dbReference type="InterPro" id="IPR014721">
    <property type="entry name" value="Ribsml_uS5_D2-typ_fold_subgr"/>
</dbReference>
<reference evidence="4" key="4">
    <citation type="submission" date="2015-04" db="EMBL/GenBank/DDBJ databases">
        <title>Physiological reanalysis, assessment of diazotrophy, and genome sequences of multiple isolates of Streptomyces thermoautotrophicus.</title>
        <authorList>
            <person name="MacKellar D.C."/>
            <person name="Lieber L."/>
            <person name="Norman J."/>
            <person name="Bolger A."/>
            <person name="Tobin C."/>
            <person name="Murray J.W."/>
            <person name="Woodward J."/>
            <person name="Friesen M."/>
            <person name="Prell J."/>
        </authorList>
    </citation>
    <scope>NUCLEOTIDE SEQUENCE [LARGE SCALE GENOMIC DNA]</scope>
    <source>
        <strain evidence="4">H1</strain>
    </source>
</reference>
<organism evidence="6 8">
    <name type="scientific">Carbonactinospora thermoautotrophica</name>
    <dbReference type="NCBI Taxonomy" id="1469144"/>
    <lineage>
        <taxon>Bacteria</taxon>
        <taxon>Bacillati</taxon>
        <taxon>Actinomycetota</taxon>
        <taxon>Actinomycetes</taxon>
        <taxon>Kitasatosporales</taxon>
        <taxon>Carbonactinosporaceae</taxon>
        <taxon>Carbonactinospora</taxon>
    </lineage>
</organism>
<dbReference type="GO" id="GO:0004176">
    <property type="term" value="F:ATP-dependent peptidase activity"/>
    <property type="evidence" value="ECO:0007669"/>
    <property type="project" value="UniProtKB-UniRule"/>
</dbReference>
<dbReference type="Proteomes" id="UP000070659">
    <property type="component" value="Unassembled WGS sequence"/>
</dbReference>
<protein>
    <recommendedName>
        <fullName evidence="1">endopeptidase La</fullName>
        <ecNumber evidence="1">3.4.21.53</ecNumber>
    </recommendedName>
</protein>
<comment type="catalytic activity">
    <reaction evidence="1">
        <text>Hydrolysis of proteins in presence of ATP.</text>
        <dbReference type="EC" id="3.4.21.53"/>
    </reaction>
</comment>
<comment type="similarity">
    <text evidence="1">Belongs to the peptidase S16 family.</text>
</comment>
<dbReference type="Pfam" id="PF13180">
    <property type="entry name" value="PDZ_2"/>
    <property type="match status" value="1"/>
</dbReference>
<reference evidence="6 9" key="1">
    <citation type="submission" date="2015-02" db="EMBL/GenBank/DDBJ databases">
        <title>Physiological reanalysis, assessment of diazotrophy, and genome sequences of multiple isolates of Streptomyces thermoautotrophicus.</title>
        <authorList>
            <person name="MacKellar D.C."/>
            <person name="Lieber L."/>
            <person name="Norman J."/>
            <person name="Bolger A."/>
            <person name="Tobin C."/>
            <person name="Murray J.W."/>
            <person name="Prell J."/>
        </authorList>
    </citation>
    <scope>NUCLEOTIDE SEQUENCE [LARGE SCALE GENOMIC DNA]</scope>
    <source>
        <strain evidence="6 9">UBT1</strain>
    </source>
</reference>
<dbReference type="InterPro" id="IPR027065">
    <property type="entry name" value="Lon_Prtase"/>
</dbReference>
<dbReference type="EMBL" id="LAXD01000001">
    <property type="protein sequence ID" value="KWW99354.1"/>
    <property type="molecule type" value="Genomic_DNA"/>
</dbReference>
<feature type="domain" description="PDZ" evidence="2">
    <location>
        <begin position="141"/>
        <end position="197"/>
    </location>
</feature>
<dbReference type="InterPro" id="IPR020568">
    <property type="entry name" value="Ribosomal_Su5_D2-typ_SF"/>
</dbReference>
<dbReference type="PANTHER" id="PTHR10046">
    <property type="entry name" value="ATP DEPENDENT LON PROTEASE FAMILY MEMBER"/>
    <property type="match status" value="1"/>
</dbReference>
<sequence>MTRRTATLFVSGFLLVVLAVVAAMLPVPYVEFSPGPTFNTLGSVNGKPLIEIEGRQTYPAKGRLDLTTVGVTRSDERISLFQALRGWLDPDEAIVPRQTVYPDDASDQQIQQRNAEEMQNSQEHATVAALRELKIPVTETVVVSSVVKDAPALGKLHAGDEIVAIDGKAVRNPEEVRAAVSRHRPGETVRFRVEREGKRVDVSVPTKADPGDGERAIVGIVVGEGHDYPFEVKIQLDDVGGPSAGLMFALGIVDKLTPGELTGGQFIAGTGEIDDEGRVGPIGGIQMKIIAAQKAGATAFLVPAQNCDEALGIEPEIKLVKVETLHGAVQALEALRTGKGDVPSCAR</sequence>
<evidence type="ECO:0000313" key="6">
    <source>
        <dbReference type="EMBL" id="KWX08382.1"/>
    </source>
</evidence>
<dbReference type="GO" id="GO:0006508">
    <property type="term" value="P:proteolysis"/>
    <property type="evidence" value="ECO:0007669"/>
    <property type="project" value="UniProtKB-KW"/>
</dbReference>
<dbReference type="Gene3D" id="3.30.230.10">
    <property type="match status" value="1"/>
</dbReference>
<gene>
    <name evidence="4" type="ORF">LI90_988</name>
    <name evidence="5" type="ORF">TH66_09890</name>
    <name evidence="6" type="ORF">TR74_15255</name>
</gene>
<dbReference type="PROSITE" id="PS51786">
    <property type="entry name" value="LON_PROTEOLYTIC"/>
    <property type="match status" value="1"/>
</dbReference>
<proteinExistence type="inferred from homology"/>
<dbReference type="SUPFAM" id="SSF50156">
    <property type="entry name" value="PDZ domain-like"/>
    <property type="match status" value="1"/>
</dbReference>
<dbReference type="STRING" id="1469144.LI90_988"/>
<dbReference type="SUPFAM" id="SSF54211">
    <property type="entry name" value="Ribosomal protein S5 domain 2-like"/>
    <property type="match status" value="1"/>
</dbReference>
<dbReference type="GO" id="GO:0004252">
    <property type="term" value="F:serine-type endopeptidase activity"/>
    <property type="evidence" value="ECO:0007669"/>
    <property type="project" value="UniProtKB-UniRule"/>
</dbReference>
<dbReference type="InterPro" id="IPR008269">
    <property type="entry name" value="Lon_proteolytic"/>
</dbReference>
<comment type="caution">
    <text evidence="6">The sequence shown here is derived from an EMBL/GenBank/DDBJ whole genome shotgun (WGS) entry which is preliminary data.</text>
</comment>
<evidence type="ECO:0000313" key="5">
    <source>
        <dbReference type="EMBL" id="KWX04186.1"/>
    </source>
</evidence>
<dbReference type="GO" id="GO:0005524">
    <property type="term" value="F:ATP binding"/>
    <property type="evidence" value="ECO:0007669"/>
    <property type="project" value="InterPro"/>
</dbReference>
<dbReference type="InterPro" id="IPR001478">
    <property type="entry name" value="PDZ"/>
</dbReference>
<keyword evidence="1" id="KW-0378">Hydrolase</keyword>
<keyword evidence="7" id="KW-1185">Reference proteome</keyword>
<feature type="active site" evidence="1">
    <location>
        <position position="288"/>
    </location>
</feature>
<dbReference type="PROSITE" id="PS50106">
    <property type="entry name" value="PDZ"/>
    <property type="match status" value="1"/>
</dbReference>
<dbReference type="PATRIC" id="fig|1469144.10.peg.1105"/>
<evidence type="ECO:0000313" key="4">
    <source>
        <dbReference type="EMBL" id="KWW99354.1"/>
    </source>
</evidence>
<dbReference type="EMBL" id="JYIJ01000016">
    <property type="protein sequence ID" value="KWX04186.1"/>
    <property type="molecule type" value="Genomic_DNA"/>
</dbReference>
<name>A0A132NFF1_9ACTN</name>
<evidence type="ECO:0000313" key="9">
    <source>
        <dbReference type="Proteomes" id="UP000070659"/>
    </source>
</evidence>
<evidence type="ECO:0000313" key="8">
    <source>
        <dbReference type="Proteomes" id="UP000070598"/>
    </source>
</evidence>
<dbReference type="GO" id="GO:0030163">
    <property type="term" value="P:protein catabolic process"/>
    <property type="evidence" value="ECO:0007669"/>
    <property type="project" value="InterPro"/>
</dbReference>
<accession>A0A132NFF1</accession>
<dbReference type="Proteomes" id="UP000070598">
    <property type="component" value="Unassembled WGS sequence"/>
</dbReference>
<keyword evidence="1" id="KW-0720">Serine protease</keyword>
<evidence type="ECO:0000259" key="3">
    <source>
        <dbReference type="PROSITE" id="PS51786"/>
    </source>
</evidence>
<feature type="domain" description="Lon proteolytic" evidence="3">
    <location>
        <begin position="238"/>
        <end position="335"/>
    </location>
</feature>
<dbReference type="Gene3D" id="2.30.42.10">
    <property type="match status" value="1"/>
</dbReference>
<evidence type="ECO:0000259" key="2">
    <source>
        <dbReference type="PROSITE" id="PS50106"/>
    </source>
</evidence>
<dbReference type="Pfam" id="PF05362">
    <property type="entry name" value="Lon_C"/>
    <property type="match status" value="1"/>
</dbReference>
<dbReference type="EC" id="3.4.21.53" evidence="1"/>
<dbReference type="EMBL" id="JYIK01000985">
    <property type="protein sequence ID" value="KWX08382.1"/>
    <property type="molecule type" value="Genomic_DNA"/>
</dbReference>
<evidence type="ECO:0000256" key="1">
    <source>
        <dbReference type="PROSITE-ProRule" id="PRU01122"/>
    </source>
</evidence>
<evidence type="ECO:0000313" key="7">
    <source>
        <dbReference type="Proteomes" id="UP000070188"/>
    </source>
</evidence>
<reference evidence="7" key="3">
    <citation type="submission" date="2015-04" db="EMBL/GenBank/DDBJ databases">
        <title>Physiological reanalysis, assessment of diazotrophy, and genome sequences of multiple isolates of Streptomyces thermoautotrophicus.</title>
        <authorList>
            <person name="MacKellar D.C."/>
            <person name="Lieber L."/>
            <person name="Norman J."/>
            <person name="Bolger A."/>
            <person name="Tobin C."/>
            <person name="Murray J.W."/>
            <person name="Chang R."/>
            <person name="Ford T."/>
            <person name="Nguyen P.Q."/>
            <person name="Woodward J."/>
            <person name="Permingeat H."/>
            <person name="Joshi N.S."/>
            <person name="Silver P.A."/>
            <person name="Usadel B."/>
            <person name="Rutherford A.W."/>
            <person name="Friesen M."/>
            <person name="Prell J."/>
        </authorList>
    </citation>
    <scope>NUCLEOTIDE SEQUENCE [LARGE SCALE GENOMIC DNA]</scope>
    <source>
        <strain evidence="7">H1</strain>
    </source>
</reference>
<dbReference type="Proteomes" id="UP000070188">
    <property type="component" value="Unassembled WGS sequence"/>
</dbReference>
<reference evidence="8" key="2">
    <citation type="submission" date="2015-02" db="EMBL/GenBank/DDBJ databases">
        <title>Physiological reanalysis, assessment of diazotrophy, and genome sequences of multiple isolates of Streptomyces thermoautotrophicus.</title>
        <authorList>
            <person name="MacKellar D.C."/>
            <person name="Lieber L."/>
            <person name="Norman J."/>
            <person name="Bolger A."/>
            <person name="Tobin C."/>
            <person name="Murray J.W."/>
            <person name="Friesen M."/>
            <person name="Prell J."/>
        </authorList>
    </citation>
    <scope>NUCLEOTIDE SEQUENCE [LARGE SCALE GENOMIC DNA]</scope>
    <source>
        <strain evidence="8">UBT1</strain>
    </source>
</reference>
<dbReference type="SMART" id="SM00228">
    <property type="entry name" value="PDZ"/>
    <property type="match status" value="1"/>
</dbReference>